<name>A0A3N4K526_9PEZI</name>
<feature type="region of interest" description="Disordered" evidence="1">
    <location>
        <begin position="1"/>
        <end position="106"/>
    </location>
</feature>
<dbReference type="Gene3D" id="6.10.140.1020">
    <property type="match status" value="1"/>
</dbReference>
<keyword evidence="3" id="KW-1185">Reference proteome</keyword>
<dbReference type="PANTHER" id="PTHR28527">
    <property type="entry name" value="MATING-TYPE SWITCHING PROTEIN SWI2-RELATED"/>
    <property type="match status" value="1"/>
</dbReference>
<evidence type="ECO:0000313" key="2">
    <source>
        <dbReference type="EMBL" id="RPB04449.1"/>
    </source>
</evidence>
<dbReference type="Proteomes" id="UP000276215">
    <property type="component" value="Unassembled WGS sequence"/>
</dbReference>
<evidence type="ECO:0008006" key="4">
    <source>
        <dbReference type="Google" id="ProtNLM"/>
    </source>
</evidence>
<dbReference type="EMBL" id="ML120358">
    <property type="protein sequence ID" value="RPB04449.1"/>
    <property type="molecule type" value="Genomic_DNA"/>
</dbReference>
<evidence type="ECO:0000313" key="3">
    <source>
        <dbReference type="Proteomes" id="UP000276215"/>
    </source>
</evidence>
<accession>A0A3N4K526</accession>
<proteinExistence type="predicted"/>
<dbReference type="PANTHER" id="PTHR28527:SF1">
    <property type="entry name" value="SWI5-DEPENDENT RECOMBINATION DNA REPAIR PROTEIN 1"/>
    <property type="match status" value="1"/>
</dbReference>
<protein>
    <recommendedName>
        <fullName evidence="4">Swi5-dependent recombination DNA repair protein 1</fullName>
    </recommendedName>
</protein>
<dbReference type="STRING" id="1336337.A0A3N4K526"/>
<organism evidence="2 3">
    <name type="scientific">Choiromyces venosus 120613-1</name>
    <dbReference type="NCBI Taxonomy" id="1336337"/>
    <lineage>
        <taxon>Eukaryota</taxon>
        <taxon>Fungi</taxon>
        <taxon>Dikarya</taxon>
        <taxon>Ascomycota</taxon>
        <taxon>Pezizomycotina</taxon>
        <taxon>Pezizomycetes</taxon>
        <taxon>Pezizales</taxon>
        <taxon>Tuberaceae</taxon>
        <taxon>Choiromyces</taxon>
    </lineage>
</organism>
<dbReference type="GO" id="GO:0006310">
    <property type="term" value="P:DNA recombination"/>
    <property type="evidence" value="ECO:0007669"/>
    <property type="project" value="TreeGrafter"/>
</dbReference>
<feature type="compositionally biased region" description="Polar residues" evidence="1">
    <location>
        <begin position="94"/>
        <end position="106"/>
    </location>
</feature>
<gene>
    <name evidence="2" type="ORF">L873DRAFT_1799321</name>
</gene>
<dbReference type="OrthoDB" id="27934at2759"/>
<dbReference type="AlphaFoldDB" id="A0A3N4K526"/>
<sequence>MSDSPVKPSMPNIPATPKGPTASDVREAKRRRLSIATNTLSKPFRSPLLSKPRSTATTPSPTKSIDSSAGSPTSPVINAPIATNRRRPSRPFATRQSSSNQNPEITELYKQQSTLEAKLREKKALLDTAKQALNIETAADGHGEEKLQALIEKWRTAARSSADALYGITSQRVANSGLGGWKELIRKRGWDDDEKQTTQETESGEEDEEFTMGIMLKTLGIDLKLIGYDQDGDCWK</sequence>
<evidence type="ECO:0000256" key="1">
    <source>
        <dbReference type="SAM" id="MobiDB-lite"/>
    </source>
</evidence>
<reference evidence="2 3" key="1">
    <citation type="journal article" date="2018" name="Nat. Ecol. Evol.">
        <title>Pezizomycetes genomes reveal the molecular basis of ectomycorrhizal truffle lifestyle.</title>
        <authorList>
            <person name="Murat C."/>
            <person name="Payen T."/>
            <person name="Noel B."/>
            <person name="Kuo A."/>
            <person name="Morin E."/>
            <person name="Chen J."/>
            <person name="Kohler A."/>
            <person name="Krizsan K."/>
            <person name="Balestrini R."/>
            <person name="Da Silva C."/>
            <person name="Montanini B."/>
            <person name="Hainaut M."/>
            <person name="Levati E."/>
            <person name="Barry K.W."/>
            <person name="Belfiori B."/>
            <person name="Cichocki N."/>
            <person name="Clum A."/>
            <person name="Dockter R.B."/>
            <person name="Fauchery L."/>
            <person name="Guy J."/>
            <person name="Iotti M."/>
            <person name="Le Tacon F."/>
            <person name="Lindquist E.A."/>
            <person name="Lipzen A."/>
            <person name="Malagnac F."/>
            <person name="Mello A."/>
            <person name="Molinier V."/>
            <person name="Miyauchi S."/>
            <person name="Poulain J."/>
            <person name="Riccioni C."/>
            <person name="Rubini A."/>
            <person name="Sitrit Y."/>
            <person name="Splivallo R."/>
            <person name="Traeger S."/>
            <person name="Wang M."/>
            <person name="Zifcakova L."/>
            <person name="Wipf D."/>
            <person name="Zambonelli A."/>
            <person name="Paolocci F."/>
            <person name="Nowrousian M."/>
            <person name="Ottonello S."/>
            <person name="Baldrian P."/>
            <person name="Spatafora J.W."/>
            <person name="Henrissat B."/>
            <person name="Nagy L.G."/>
            <person name="Aury J.M."/>
            <person name="Wincker P."/>
            <person name="Grigoriev I.V."/>
            <person name="Bonfante P."/>
            <person name="Martin F.M."/>
        </authorList>
    </citation>
    <scope>NUCLEOTIDE SEQUENCE [LARGE SCALE GENOMIC DNA]</scope>
    <source>
        <strain evidence="2 3">120613-1</strain>
    </source>
</reference>
<feature type="compositionally biased region" description="Polar residues" evidence="1">
    <location>
        <begin position="52"/>
        <end position="76"/>
    </location>
</feature>